<feature type="region of interest" description="Disordered" evidence="1">
    <location>
        <begin position="1"/>
        <end position="68"/>
    </location>
</feature>
<sequence>MYEVSSRTPGTSCEPTTSPCSSSPGRVSTLAGVPDPIAKSHGVSLRRMARNRRQRSSMAASAGLSAGS</sequence>
<reference evidence="2 3" key="1">
    <citation type="submission" date="2018-01" db="EMBL/GenBank/DDBJ databases">
        <title>Draft genome sequence of Nonomuraea sp. KC333.</title>
        <authorList>
            <person name="Sahin N."/>
            <person name="Saygin H."/>
            <person name="Ay H."/>
        </authorList>
    </citation>
    <scope>NUCLEOTIDE SEQUENCE [LARGE SCALE GENOMIC DNA]</scope>
    <source>
        <strain evidence="2 3">KC333</strain>
    </source>
</reference>
<evidence type="ECO:0000313" key="2">
    <source>
        <dbReference type="EMBL" id="PZG12938.1"/>
    </source>
</evidence>
<keyword evidence="3" id="KW-1185">Reference proteome</keyword>
<name>A0A2W2EKR8_9ACTN</name>
<accession>A0A2W2EKR8</accession>
<proteinExistence type="predicted"/>
<evidence type="ECO:0000256" key="1">
    <source>
        <dbReference type="SAM" id="MobiDB-lite"/>
    </source>
</evidence>
<feature type="compositionally biased region" description="Low complexity" evidence="1">
    <location>
        <begin position="8"/>
        <end position="25"/>
    </location>
</feature>
<protein>
    <submittedName>
        <fullName evidence="2">Uncharacterized protein</fullName>
    </submittedName>
</protein>
<evidence type="ECO:0000313" key="3">
    <source>
        <dbReference type="Proteomes" id="UP000249304"/>
    </source>
</evidence>
<comment type="caution">
    <text evidence="2">The sequence shown here is derived from an EMBL/GenBank/DDBJ whole genome shotgun (WGS) entry which is preliminary data.</text>
</comment>
<gene>
    <name evidence="2" type="ORF">C1J01_31375</name>
</gene>
<organism evidence="2 3">
    <name type="scientific">Nonomuraea aridisoli</name>
    <dbReference type="NCBI Taxonomy" id="2070368"/>
    <lineage>
        <taxon>Bacteria</taxon>
        <taxon>Bacillati</taxon>
        <taxon>Actinomycetota</taxon>
        <taxon>Actinomycetes</taxon>
        <taxon>Streptosporangiales</taxon>
        <taxon>Streptosporangiaceae</taxon>
        <taxon>Nonomuraea</taxon>
    </lineage>
</organism>
<feature type="compositionally biased region" description="Low complexity" evidence="1">
    <location>
        <begin position="56"/>
        <end position="68"/>
    </location>
</feature>
<dbReference type="EMBL" id="POUD01000171">
    <property type="protein sequence ID" value="PZG12938.1"/>
    <property type="molecule type" value="Genomic_DNA"/>
</dbReference>
<dbReference type="AlphaFoldDB" id="A0A2W2EKR8"/>
<dbReference type="Proteomes" id="UP000249304">
    <property type="component" value="Unassembled WGS sequence"/>
</dbReference>